<dbReference type="PANTHER" id="PTHR31118">
    <property type="entry name" value="CYCLASE-LIKE PROTEIN 2"/>
    <property type="match status" value="1"/>
</dbReference>
<dbReference type="Pfam" id="PF04199">
    <property type="entry name" value="Cyclase"/>
    <property type="match status" value="1"/>
</dbReference>
<dbReference type="Proteomes" id="UP001501736">
    <property type="component" value="Unassembled WGS sequence"/>
</dbReference>
<accession>A0ABP6RLS1</accession>
<dbReference type="InterPro" id="IPR037175">
    <property type="entry name" value="KFase_sf"/>
</dbReference>
<dbReference type="EMBL" id="BAAAYG010000010">
    <property type="protein sequence ID" value="GAA3287102.1"/>
    <property type="molecule type" value="Genomic_DNA"/>
</dbReference>
<organism evidence="1 2">
    <name type="scientific">Nesterenkonia halobia</name>
    <dbReference type="NCBI Taxonomy" id="37922"/>
    <lineage>
        <taxon>Bacteria</taxon>
        <taxon>Bacillati</taxon>
        <taxon>Actinomycetota</taxon>
        <taxon>Actinomycetes</taxon>
        <taxon>Micrococcales</taxon>
        <taxon>Micrococcaceae</taxon>
        <taxon>Nesterenkonia</taxon>
    </lineage>
</organism>
<reference evidence="2" key="1">
    <citation type="journal article" date="2019" name="Int. J. Syst. Evol. Microbiol.">
        <title>The Global Catalogue of Microorganisms (GCM) 10K type strain sequencing project: providing services to taxonomists for standard genome sequencing and annotation.</title>
        <authorList>
            <consortium name="The Broad Institute Genomics Platform"/>
            <consortium name="The Broad Institute Genome Sequencing Center for Infectious Disease"/>
            <person name="Wu L."/>
            <person name="Ma J."/>
        </authorList>
    </citation>
    <scope>NUCLEOTIDE SEQUENCE [LARGE SCALE GENOMIC DNA]</scope>
    <source>
        <strain evidence="2">JCM 11483</strain>
    </source>
</reference>
<evidence type="ECO:0000313" key="1">
    <source>
        <dbReference type="EMBL" id="GAA3287102.1"/>
    </source>
</evidence>
<keyword evidence="2" id="KW-1185">Reference proteome</keyword>
<name>A0ABP6RLS1_9MICC</name>
<sequence>MRADDAEPGVIDLSRPIRSGMMVYPGDPEVTRTPALTLAEDGVAVERLACGSHTGTHVDAPRHSIAGGRTTSEITLEELIGPALVLPLDAAPAELIPAERVERALADLLAPGEPLPPRVLLAVGWDRHAGTEIALRHPALGVEAVELLWSRGMRVLGTDALSPDATAGEAAGAFPVHELVLGRDGLIVENLCRLRELSPGIHPVGIFPLPLAEADGAPVRAVAWPRSGRRSF</sequence>
<dbReference type="PANTHER" id="PTHR31118:SF12">
    <property type="entry name" value="CYCLASE-LIKE PROTEIN 2"/>
    <property type="match status" value="1"/>
</dbReference>
<dbReference type="SUPFAM" id="SSF102198">
    <property type="entry name" value="Putative cyclase"/>
    <property type="match status" value="1"/>
</dbReference>
<dbReference type="Gene3D" id="3.50.30.50">
    <property type="entry name" value="Putative cyclase"/>
    <property type="match status" value="1"/>
</dbReference>
<dbReference type="RefSeq" id="WP_344721502.1">
    <property type="nucleotide sequence ID" value="NZ_BAAAYG010000010.1"/>
</dbReference>
<gene>
    <name evidence="1" type="ORF">GCM10020260_23050</name>
</gene>
<protein>
    <submittedName>
        <fullName evidence="1">Cyclase family protein</fullName>
    </submittedName>
</protein>
<dbReference type="InterPro" id="IPR007325">
    <property type="entry name" value="KFase/CYL"/>
</dbReference>
<comment type="caution">
    <text evidence="1">The sequence shown here is derived from an EMBL/GenBank/DDBJ whole genome shotgun (WGS) entry which is preliminary data.</text>
</comment>
<evidence type="ECO:0000313" key="2">
    <source>
        <dbReference type="Proteomes" id="UP001501736"/>
    </source>
</evidence>
<proteinExistence type="predicted"/>